<proteinExistence type="predicted"/>
<dbReference type="EMBL" id="BSDR01000001">
    <property type="protein sequence ID" value="GLI35636.1"/>
    <property type="molecule type" value="Genomic_DNA"/>
</dbReference>
<protein>
    <submittedName>
        <fullName evidence="1">Uncharacterized protein</fullName>
    </submittedName>
</protein>
<keyword evidence="2" id="KW-1185">Reference proteome</keyword>
<name>A0A9W6FVG3_9BACT</name>
<organism evidence="1 2">
    <name type="scientific">Desulforhabdus amnigena</name>
    <dbReference type="NCBI Taxonomy" id="40218"/>
    <lineage>
        <taxon>Bacteria</taxon>
        <taxon>Pseudomonadati</taxon>
        <taxon>Thermodesulfobacteriota</taxon>
        <taxon>Syntrophobacteria</taxon>
        <taxon>Syntrophobacterales</taxon>
        <taxon>Syntrophobacteraceae</taxon>
        <taxon>Desulforhabdus</taxon>
    </lineage>
</organism>
<comment type="caution">
    <text evidence="1">The sequence shown here is derived from an EMBL/GenBank/DDBJ whole genome shotgun (WGS) entry which is preliminary data.</text>
</comment>
<dbReference type="AlphaFoldDB" id="A0A9W6FVG3"/>
<evidence type="ECO:0000313" key="2">
    <source>
        <dbReference type="Proteomes" id="UP001144372"/>
    </source>
</evidence>
<reference evidence="1" key="1">
    <citation type="submission" date="2022-12" db="EMBL/GenBank/DDBJ databases">
        <title>Reference genome sequencing for broad-spectrum identification of bacterial and archaeal isolates by mass spectrometry.</title>
        <authorList>
            <person name="Sekiguchi Y."/>
            <person name="Tourlousse D.M."/>
        </authorList>
    </citation>
    <scope>NUCLEOTIDE SEQUENCE</scope>
    <source>
        <strain evidence="1">ASRB1</strain>
    </source>
</reference>
<sequence>MSRTPFGTVKDSGASAGDFLIGVKEQELNRGLRIKVHKNQEKGHGGRVKGSFDLVEAGTGTYAEYLLEFVGDSFIEAKELIEKIQEKGGKALKCLHLLNCNKLLKHCAKSSRLPTKPQWVSFWRRARV</sequence>
<dbReference type="Proteomes" id="UP001144372">
    <property type="component" value="Unassembled WGS sequence"/>
</dbReference>
<evidence type="ECO:0000313" key="1">
    <source>
        <dbReference type="EMBL" id="GLI35636.1"/>
    </source>
</evidence>
<accession>A0A9W6FVG3</accession>
<dbReference type="RefSeq" id="WP_281795628.1">
    <property type="nucleotide sequence ID" value="NZ_BSDR01000001.1"/>
</dbReference>
<gene>
    <name evidence="1" type="ORF">DAMNIGENAA_30690</name>
</gene>